<organism evidence="3 4">
    <name type="scientific">Jannaschia rubra</name>
    <dbReference type="NCBI Taxonomy" id="282197"/>
    <lineage>
        <taxon>Bacteria</taxon>
        <taxon>Pseudomonadati</taxon>
        <taxon>Pseudomonadota</taxon>
        <taxon>Alphaproteobacteria</taxon>
        <taxon>Rhodobacterales</taxon>
        <taxon>Roseobacteraceae</taxon>
        <taxon>Jannaschia</taxon>
    </lineage>
</organism>
<feature type="domain" description="UspA" evidence="2">
    <location>
        <begin position="3"/>
        <end position="130"/>
    </location>
</feature>
<dbReference type="SUPFAM" id="SSF52402">
    <property type="entry name" value="Adenine nucleotide alpha hydrolases-like"/>
    <property type="match status" value="2"/>
</dbReference>
<comment type="similarity">
    <text evidence="1">Belongs to the universal stress protein A family.</text>
</comment>
<dbReference type="InterPro" id="IPR006016">
    <property type="entry name" value="UspA"/>
</dbReference>
<sequence>MGPIIVATDLSPRSDRAMLRAARIAKEQDAPLHILHILDEELPAAILHGHAEDAKKTLQSRVDQTPEIADRSPRVDIEVGHLSRLLPGILSDRKPGLLVLGSHRDRGLAELIGQPSLSRIMAVSDVPILLAVGEPDRDYAKALAGWDFSAAGNAAVDLSRRIAPDASLTLVHAWDDFAAVAPYGGSMGVGASPATVARLEESMESAVADLHKTYPDATIDQHTQMGGAAHVILRLAADRSADLIVMGRHARSGIARFFLGHTATAVALRSPCDVLIAPSS</sequence>
<dbReference type="PANTHER" id="PTHR46268:SF6">
    <property type="entry name" value="UNIVERSAL STRESS PROTEIN UP12"/>
    <property type="match status" value="1"/>
</dbReference>
<evidence type="ECO:0000313" key="3">
    <source>
        <dbReference type="EMBL" id="CTQ32941.1"/>
    </source>
</evidence>
<evidence type="ECO:0000259" key="2">
    <source>
        <dbReference type="Pfam" id="PF00582"/>
    </source>
</evidence>
<name>A0A0M6XRY6_9RHOB</name>
<dbReference type="CDD" id="cd00293">
    <property type="entry name" value="USP-like"/>
    <property type="match status" value="2"/>
</dbReference>
<evidence type="ECO:0000313" key="4">
    <source>
        <dbReference type="Proteomes" id="UP000048908"/>
    </source>
</evidence>
<dbReference type="Proteomes" id="UP000048908">
    <property type="component" value="Unassembled WGS sequence"/>
</dbReference>
<dbReference type="OrthoDB" id="5564966at2"/>
<dbReference type="STRING" id="282197.SAMN04488517_103403"/>
<dbReference type="InterPro" id="IPR006015">
    <property type="entry name" value="Universal_stress_UspA"/>
</dbReference>
<dbReference type="PRINTS" id="PR01438">
    <property type="entry name" value="UNVRSLSTRESS"/>
</dbReference>
<dbReference type="PANTHER" id="PTHR46268">
    <property type="entry name" value="STRESS RESPONSE PROTEIN NHAX"/>
    <property type="match status" value="1"/>
</dbReference>
<accession>A0A0M6XRY6</accession>
<gene>
    <name evidence="3" type="primary">uspA2</name>
    <name evidence="3" type="ORF">JAN5088_01715</name>
</gene>
<feature type="domain" description="UspA" evidence="2">
    <location>
        <begin position="140"/>
        <end position="277"/>
    </location>
</feature>
<proteinExistence type="inferred from homology"/>
<dbReference type="Gene3D" id="3.40.50.12370">
    <property type="match status" value="1"/>
</dbReference>
<dbReference type="Pfam" id="PF00582">
    <property type="entry name" value="Usp"/>
    <property type="match status" value="2"/>
</dbReference>
<protein>
    <recommendedName>
        <fullName evidence="2">UspA domain-containing protein</fullName>
    </recommendedName>
</protein>
<dbReference type="EMBL" id="CXPG01000016">
    <property type="protein sequence ID" value="CTQ32941.1"/>
    <property type="molecule type" value="Genomic_DNA"/>
</dbReference>
<reference evidence="3 4" key="1">
    <citation type="submission" date="2015-07" db="EMBL/GenBank/DDBJ databases">
        <authorList>
            <person name="Noorani M."/>
        </authorList>
    </citation>
    <scope>NUCLEOTIDE SEQUENCE [LARGE SCALE GENOMIC DNA]</scope>
    <source>
        <strain evidence="3 4">CECT 5088</strain>
    </source>
</reference>
<dbReference type="AlphaFoldDB" id="A0A0M6XRY6"/>
<keyword evidence="4" id="KW-1185">Reference proteome</keyword>
<dbReference type="RefSeq" id="WP_055682387.1">
    <property type="nucleotide sequence ID" value="NZ_CXPG01000016.1"/>
</dbReference>
<evidence type="ECO:0000256" key="1">
    <source>
        <dbReference type="ARBA" id="ARBA00008791"/>
    </source>
</evidence>